<comment type="caution">
    <text evidence="3">Lacks conserved residue(s) required for the propagation of feature annotation.</text>
</comment>
<evidence type="ECO:0000256" key="2">
    <source>
        <dbReference type="ARBA" id="ARBA00023172"/>
    </source>
</evidence>
<reference evidence="6 7" key="1">
    <citation type="submission" date="2020-08" db="EMBL/GenBank/DDBJ databases">
        <title>Genomic Encyclopedia of Type Strains, Phase IV (KMG-IV): sequencing the most valuable type-strain genomes for metagenomic binning, comparative biology and taxonomic classification.</title>
        <authorList>
            <person name="Goeker M."/>
        </authorList>
    </citation>
    <scope>NUCLEOTIDE SEQUENCE [LARGE SCALE GENOMIC DNA]</scope>
    <source>
        <strain evidence="6 7">DSM 102189</strain>
    </source>
</reference>
<dbReference type="GO" id="GO:0009295">
    <property type="term" value="C:nucleoid"/>
    <property type="evidence" value="ECO:0007669"/>
    <property type="project" value="TreeGrafter"/>
</dbReference>
<dbReference type="PANTHER" id="PTHR10302">
    <property type="entry name" value="SINGLE-STRANDED DNA-BINDING PROTEIN"/>
    <property type="match status" value="1"/>
</dbReference>
<evidence type="ECO:0000256" key="4">
    <source>
        <dbReference type="PIRNR" id="PIRNR002070"/>
    </source>
</evidence>
<comment type="caution">
    <text evidence="6">The sequence shown here is derived from an EMBL/GenBank/DDBJ whole genome shotgun (WGS) entry which is preliminary data.</text>
</comment>
<dbReference type="Proteomes" id="UP000538147">
    <property type="component" value="Unassembled WGS sequence"/>
</dbReference>
<dbReference type="SUPFAM" id="SSF50249">
    <property type="entry name" value="Nucleic acid-binding proteins"/>
    <property type="match status" value="1"/>
</dbReference>
<dbReference type="AlphaFoldDB" id="A0A841LAB9"/>
<dbReference type="PANTHER" id="PTHR10302:SF0">
    <property type="entry name" value="SINGLE-STRANDED DNA-BINDING PROTEIN, MITOCHONDRIAL"/>
    <property type="match status" value="1"/>
</dbReference>
<evidence type="ECO:0000256" key="3">
    <source>
        <dbReference type="HAMAP-Rule" id="MF_00984"/>
    </source>
</evidence>
<organism evidence="6 7">
    <name type="scientific">Polymorphobacter multimanifer</name>
    <dbReference type="NCBI Taxonomy" id="1070431"/>
    <lineage>
        <taxon>Bacteria</taxon>
        <taxon>Pseudomonadati</taxon>
        <taxon>Pseudomonadota</taxon>
        <taxon>Alphaproteobacteria</taxon>
        <taxon>Sphingomonadales</taxon>
        <taxon>Sphingosinicellaceae</taxon>
        <taxon>Polymorphobacter</taxon>
    </lineage>
</organism>
<protein>
    <recommendedName>
        <fullName evidence="3 4">Single-stranded DNA-binding protein</fullName>
        <shortName evidence="3">SSB</shortName>
    </recommendedName>
</protein>
<dbReference type="GO" id="GO:0006260">
    <property type="term" value="P:DNA replication"/>
    <property type="evidence" value="ECO:0007669"/>
    <property type="project" value="InterPro"/>
</dbReference>
<dbReference type="InterPro" id="IPR012340">
    <property type="entry name" value="NA-bd_OB-fold"/>
</dbReference>
<accession>A0A841LAB9</accession>
<name>A0A841LAB9_9SPHN</name>
<feature type="region of interest" description="Disordered" evidence="5">
    <location>
        <begin position="108"/>
        <end position="144"/>
    </location>
</feature>
<dbReference type="PROSITE" id="PS50935">
    <property type="entry name" value="SSB"/>
    <property type="match status" value="1"/>
</dbReference>
<evidence type="ECO:0000313" key="6">
    <source>
        <dbReference type="EMBL" id="MBB6228591.1"/>
    </source>
</evidence>
<dbReference type="PIRSF" id="PIRSF002070">
    <property type="entry name" value="SSB"/>
    <property type="match status" value="1"/>
</dbReference>
<dbReference type="EMBL" id="JACIIV010000021">
    <property type="protein sequence ID" value="MBB6228591.1"/>
    <property type="molecule type" value="Genomic_DNA"/>
</dbReference>
<feature type="compositionally biased region" description="Low complexity" evidence="5">
    <location>
        <begin position="108"/>
        <end position="122"/>
    </location>
</feature>
<dbReference type="GO" id="GO:0006310">
    <property type="term" value="P:DNA recombination"/>
    <property type="evidence" value="ECO:0007669"/>
    <property type="project" value="UniProtKB-KW"/>
</dbReference>
<comment type="subunit">
    <text evidence="3">Homotetramer.</text>
</comment>
<evidence type="ECO:0000256" key="1">
    <source>
        <dbReference type="ARBA" id="ARBA00023125"/>
    </source>
</evidence>
<dbReference type="GO" id="GO:0003697">
    <property type="term" value="F:single-stranded DNA binding"/>
    <property type="evidence" value="ECO:0007669"/>
    <property type="project" value="UniProtKB-UniRule"/>
</dbReference>
<feature type="compositionally biased region" description="Acidic residues" evidence="5">
    <location>
        <begin position="134"/>
        <end position="144"/>
    </location>
</feature>
<dbReference type="InterPro" id="IPR011344">
    <property type="entry name" value="ssDNA-bd"/>
</dbReference>
<dbReference type="InterPro" id="IPR000424">
    <property type="entry name" value="Primosome_PriB/ssb"/>
</dbReference>
<dbReference type="RefSeq" id="WP_184201211.1">
    <property type="nucleotide sequence ID" value="NZ_BMOX01000004.1"/>
</dbReference>
<proteinExistence type="inferred from homology"/>
<keyword evidence="1 3" id="KW-0238">DNA-binding</keyword>
<evidence type="ECO:0000313" key="7">
    <source>
        <dbReference type="Proteomes" id="UP000538147"/>
    </source>
</evidence>
<dbReference type="Pfam" id="PF00436">
    <property type="entry name" value="SSB"/>
    <property type="match status" value="1"/>
</dbReference>
<sequence>MTNIVVLVGNVGADPIARMTQGGTSITSLSVATSRRFKNSSGETTEQTEWHRITCFNGLGKICADYVRKGMKVSVQGRLHYTKWTDQDGTDRYGVEIYADEVNFLTKAPQAQEEAPAETKAPAKGRGKKAPVEQDLELADDIPF</sequence>
<dbReference type="CDD" id="cd04496">
    <property type="entry name" value="SSB_OBF"/>
    <property type="match status" value="1"/>
</dbReference>
<dbReference type="Gene3D" id="2.40.50.140">
    <property type="entry name" value="Nucleic acid-binding proteins"/>
    <property type="match status" value="1"/>
</dbReference>
<keyword evidence="7" id="KW-1185">Reference proteome</keyword>
<gene>
    <name evidence="6" type="ORF">FHS79_002781</name>
</gene>
<dbReference type="NCBIfam" id="TIGR00621">
    <property type="entry name" value="ssb"/>
    <property type="match status" value="1"/>
</dbReference>
<keyword evidence="2" id="KW-0233">DNA recombination</keyword>
<dbReference type="HAMAP" id="MF_00984">
    <property type="entry name" value="SSB"/>
    <property type="match status" value="1"/>
</dbReference>
<evidence type="ECO:0000256" key="5">
    <source>
        <dbReference type="SAM" id="MobiDB-lite"/>
    </source>
</evidence>